<dbReference type="PANTHER" id="PTHR43163">
    <property type="entry name" value="DIPEPTIDE TRANSPORT SYSTEM PERMEASE PROTEIN DPPB-RELATED"/>
    <property type="match status" value="1"/>
</dbReference>
<evidence type="ECO:0000256" key="5">
    <source>
        <dbReference type="ARBA" id="ARBA00022989"/>
    </source>
</evidence>
<dbReference type="InterPro" id="IPR000515">
    <property type="entry name" value="MetI-like"/>
</dbReference>
<feature type="transmembrane region" description="Helical" evidence="7">
    <location>
        <begin position="100"/>
        <end position="125"/>
    </location>
</feature>
<sequence length="307" mass="33811">MKTYALKRIALAPILLLCVSFGVFCLLNLNSINPAEVALRVNDITVTPQALSDMQRELGLDKPFFVRYIAWLSEAISGNLGLSYVTRTPVLDEILHALPITLSLALCTLILILALSFSLGIYCGLHENSLGDRIARAFIFLSSAMPSFWFGLILILIFSVNLNLFDTSGYNGFKSLVLPSITLSIVHTSTYARMLRNTMISVSSQPFIAYAKARGLSKNLINRHIIKNALKPCIIALGMSVPKFIAGTFVVESIFGLNGVGRVCLQAIFSRDYPLISAHILLLSSAFIIFNLTADILVRKLDKRIQI</sequence>
<dbReference type="PANTHER" id="PTHR43163:SF6">
    <property type="entry name" value="DIPEPTIDE TRANSPORT SYSTEM PERMEASE PROTEIN DPPB-RELATED"/>
    <property type="match status" value="1"/>
</dbReference>
<dbReference type="InterPro" id="IPR045621">
    <property type="entry name" value="BPD_transp_1_N"/>
</dbReference>
<accession>A0ABS5HK45</accession>
<reference evidence="9 10" key="1">
    <citation type="submission" date="2021-04" db="EMBL/GenBank/DDBJ databases">
        <title>Molecular and phenotypic characterization and identification of bacterial isolates recovered from the Anatolian ground squirrels (Spermophilus xanthoprymnus) and which have the potential to form a new species in the Campylobacter genus.</title>
        <authorList>
            <person name="Aydin F."/>
            <person name="Abay S."/>
            <person name="Kayman T."/>
            <person name="Karakaya E."/>
            <person name="Mustak H.K."/>
            <person name="Mustak I.B."/>
            <person name="Bilgin N."/>
            <person name="Duzler A."/>
            <person name="Sahin O."/>
            <person name="Guran O."/>
            <person name="Saticioglu I.B."/>
        </authorList>
    </citation>
    <scope>NUCLEOTIDE SEQUENCE [LARGE SCALE GENOMIC DNA]</scope>
    <source>
        <strain evidence="10">faydin-G24</strain>
    </source>
</reference>
<name>A0ABS5HK45_9BACT</name>
<keyword evidence="2 7" id="KW-0813">Transport</keyword>
<dbReference type="PROSITE" id="PS50928">
    <property type="entry name" value="ABC_TM1"/>
    <property type="match status" value="1"/>
</dbReference>
<evidence type="ECO:0000256" key="1">
    <source>
        <dbReference type="ARBA" id="ARBA00004651"/>
    </source>
</evidence>
<dbReference type="Proteomes" id="UP000682951">
    <property type="component" value="Unassembled WGS sequence"/>
</dbReference>
<evidence type="ECO:0000256" key="2">
    <source>
        <dbReference type="ARBA" id="ARBA00022448"/>
    </source>
</evidence>
<evidence type="ECO:0000256" key="6">
    <source>
        <dbReference type="ARBA" id="ARBA00023136"/>
    </source>
</evidence>
<keyword evidence="3" id="KW-1003">Cell membrane</keyword>
<comment type="subcellular location">
    <subcellularLocation>
        <location evidence="1 7">Cell membrane</location>
        <topology evidence="1 7">Multi-pass membrane protein</topology>
    </subcellularLocation>
</comment>
<dbReference type="RefSeq" id="WP_212139609.1">
    <property type="nucleotide sequence ID" value="NZ_JAGSSW010000010.1"/>
</dbReference>
<evidence type="ECO:0000313" key="10">
    <source>
        <dbReference type="Proteomes" id="UP000682951"/>
    </source>
</evidence>
<dbReference type="Pfam" id="PF00528">
    <property type="entry name" value="BPD_transp_1"/>
    <property type="match status" value="1"/>
</dbReference>
<dbReference type="EMBL" id="JAGSSW010000010">
    <property type="protein sequence ID" value="MBR8464640.1"/>
    <property type="molecule type" value="Genomic_DNA"/>
</dbReference>
<evidence type="ECO:0000313" key="9">
    <source>
        <dbReference type="EMBL" id="MBR8464640.1"/>
    </source>
</evidence>
<evidence type="ECO:0000256" key="7">
    <source>
        <dbReference type="RuleBase" id="RU363032"/>
    </source>
</evidence>
<dbReference type="SUPFAM" id="SSF161098">
    <property type="entry name" value="MetI-like"/>
    <property type="match status" value="1"/>
</dbReference>
<organism evidence="9 10">
    <name type="scientific">Campylobacter anatolicus</name>
    <dbReference type="NCBI Taxonomy" id="2829105"/>
    <lineage>
        <taxon>Bacteria</taxon>
        <taxon>Pseudomonadati</taxon>
        <taxon>Campylobacterota</taxon>
        <taxon>Epsilonproteobacteria</taxon>
        <taxon>Campylobacterales</taxon>
        <taxon>Campylobacteraceae</taxon>
        <taxon>Campylobacter</taxon>
    </lineage>
</organism>
<proteinExistence type="inferred from homology"/>
<comment type="similarity">
    <text evidence="7">Belongs to the binding-protein-dependent transport system permease family.</text>
</comment>
<evidence type="ECO:0000256" key="4">
    <source>
        <dbReference type="ARBA" id="ARBA00022692"/>
    </source>
</evidence>
<feature type="transmembrane region" description="Helical" evidence="7">
    <location>
        <begin position="275"/>
        <end position="298"/>
    </location>
</feature>
<keyword evidence="10" id="KW-1185">Reference proteome</keyword>
<dbReference type="CDD" id="cd06261">
    <property type="entry name" value="TM_PBP2"/>
    <property type="match status" value="1"/>
</dbReference>
<feature type="transmembrane region" description="Helical" evidence="7">
    <location>
        <begin position="9"/>
        <end position="29"/>
    </location>
</feature>
<dbReference type="Gene3D" id="1.10.3720.10">
    <property type="entry name" value="MetI-like"/>
    <property type="match status" value="1"/>
</dbReference>
<dbReference type="Pfam" id="PF19300">
    <property type="entry name" value="BPD_transp_1_N"/>
    <property type="match status" value="1"/>
</dbReference>
<feature type="domain" description="ABC transmembrane type-1" evidence="8">
    <location>
        <begin position="98"/>
        <end position="294"/>
    </location>
</feature>
<keyword evidence="4 7" id="KW-0812">Transmembrane</keyword>
<gene>
    <name evidence="9" type="ORF">KDD93_08720</name>
</gene>
<dbReference type="InterPro" id="IPR035906">
    <property type="entry name" value="MetI-like_sf"/>
</dbReference>
<comment type="caution">
    <text evidence="9">The sequence shown here is derived from an EMBL/GenBank/DDBJ whole genome shotgun (WGS) entry which is preliminary data.</text>
</comment>
<feature type="transmembrane region" description="Helical" evidence="7">
    <location>
        <begin position="172"/>
        <end position="192"/>
    </location>
</feature>
<feature type="transmembrane region" description="Helical" evidence="7">
    <location>
        <begin position="233"/>
        <end position="255"/>
    </location>
</feature>
<keyword evidence="5 7" id="KW-1133">Transmembrane helix</keyword>
<keyword evidence="6 7" id="KW-0472">Membrane</keyword>
<evidence type="ECO:0000256" key="3">
    <source>
        <dbReference type="ARBA" id="ARBA00022475"/>
    </source>
</evidence>
<evidence type="ECO:0000259" key="8">
    <source>
        <dbReference type="PROSITE" id="PS50928"/>
    </source>
</evidence>
<protein>
    <submittedName>
        <fullName evidence="9">ABC transporter permease subunit</fullName>
    </submittedName>
</protein>
<feature type="transmembrane region" description="Helical" evidence="7">
    <location>
        <begin position="137"/>
        <end position="160"/>
    </location>
</feature>